<gene>
    <name evidence="2" type="ORF">I7X39_15145</name>
</gene>
<evidence type="ECO:0000313" key="2">
    <source>
        <dbReference type="EMBL" id="MBH9578224.1"/>
    </source>
</evidence>
<dbReference type="Pfam" id="PF07883">
    <property type="entry name" value="Cupin_2"/>
    <property type="match status" value="1"/>
</dbReference>
<protein>
    <submittedName>
        <fullName evidence="2">Cupin domain-containing protein</fullName>
    </submittedName>
</protein>
<dbReference type="Gene3D" id="2.60.120.10">
    <property type="entry name" value="Jelly Rolls"/>
    <property type="match status" value="1"/>
</dbReference>
<dbReference type="InterPro" id="IPR013096">
    <property type="entry name" value="Cupin_2"/>
</dbReference>
<dbReference type="EMBL" id="JAEDAK010000010">
    <property type="protein sequence ID" value="MBH9578224.1"/>
    <property type="molecule type" value="Genomic_DNA"/>
</dbReference>
<reference evidence="2" key="1">
    <citation type="submission" date="2020-12" db="EMBL/GenBank/DDBJ databases">
        <title>The genome sequence of Inhella sp. 1Y17.</title>
        <authorList>
            <person name="Liu Y."/>
        </authorList>
    </citation>
    <scope>NUCLEOTIDE SEQUENCE</scope>
    <source>
        <strain evidence="2">1Y17</strain>
    </source>
</reference>
<feature type="domain" description="Cupin type-2" evidence="1">
    <location>
        <begin position="39"/>
        <end position="97"/>
    </location>
</feature>
<sequence length="103" mass="11651">MTVIRSGEFRGTRAWAAQDIAAMNGVSVRLHWTDQPYRWHVNEGEEVFAVLQGEVEMRVREQGVEQRHLLRAGDLFHVREGCEHVAHPIGAAHVLVIENEGSI</sequence>
<name>A0A931NIN9_9BURK</name>
<accession>A0A931NIN9</accession>
<proteinExistence type="predicted"/>
<keyword evidence="3" id="KW-1185">Reference proteome</keyword>
<dbReference type="RefSeq" id="WP_198111993.1">
    <property type="nucleotide sequence ID" value="NZ_JAEDAK010000010.1"/>
</dbReference>
<evidence type="ECO:0000313" key="3">
    <source>
        <dbReference type="Proteomes" id="UP000613266"/>
    </source>
</evidence>
<dbReference type="InterPro" id="IPR011051">
    <property type="entry name" value="RmlC_Cupin_sf"/>
</dbReference>
<dbReference type="Proteomes" id="UP000613266">
    <property type="component" value="Unassembled WGS sequence"/>
</dbReference>
<dbReference type="SUPFAM" id="SSF51182">
    <property type="entry name" value="RmlC-like cupins"/>
    <property type="match status" value="1"/>
</dbReference>
<evidence type="ECO:0000259" key="1">
    <source>
        <dbReference type="Pfam" id="PF07883"/>
    </source>
</evidence>
<comment type="caution">
    <text evidence="2">The sequence shown here is derived from an EMBL/GenBank/DDBJ whole genome shotgun (WGS) entry which is preliminary data.</text>
</comment>
<dbReference type="InterPro" id="IPR014710">
    <property type="entry name" value="RmlC-like_jellyroll"/>
</dbReference>
<dbReference type="AlphaFoldDB" id="A0A931NIN9"/>
<organism evidence="2 3">
    <name type="scientific">Inhella proteolytica</name>
    <dbReference type="NCBI Taxonomy" id="2795029"/>
    <lineage>
        <taxon>Bacteria</taxon>
        <taxon>Pseudomonadati</taxon>
        <taxon>Pseudomonadota</taxon>
        <taxon>Betaproteobacteria</taxon>
        <taxon>Burkholderiales</taxon>
        <taxon>Sphaerotilaceae</taxon>
        <taxon>Inhella</taxon>
    </lineage>
</organism>